<name>A0A363UM98_9GAMM</name>
<dbReference type="InterPro" id="IPR016171">
    <property type="entry name" value="Vanillyl_alc_oxidase_C-sub2"/>
</dbReference>
<dbReference type="Gene3D" id="3.30.465.10">
    <property type="match status" value="1"/>
</dbReference>
<keyword evidence="5" id="KW-0560">Oxidoreductase</keyword>
<dbReference type="PANTHER" id="PTHR42934">
    <property type="entry name" value="GLYCOLATE OXIDASE SUBUNIT GLCD"/>
    <property type="match status" value="1"/>
</dbReference>
<dbReference type="Gene3D" id="1.10.45.10">
    <property type="entry name" value="Vanillyl-alcohol Oxidase, Chain A, domain 4"/>
    <property type="match status" value="1"/>
</dbReference>
<dbReference type="PROSITE" id="PS51387">
    <property type="entry name" value="FAD_PCMH"/>
    <property type="match status" value="1"/>
</dbReference>
<dbReference type="InterPro" id="IPR016166">
    <property type="entry name" value="FAD-bd_PCMH"/>
</dbReference>
<dbReference type="InterPro" id="IPR051914">
    <property type="entry name" value="FAD-linked_OxidoTrans_Type4"/>
</dbReference>
<dbReference type="Pfam" id="PF01565">
    <property type="entry name" value="FAD_binding_4"/>
    <property type="match status" value="1"/>
</dbReference>
<dbReference type="Gene3D" id="3.30.70.2190">
    <property type="match status" value="1"/>
</dbReference>
<dbReference type="FunFam" id="3.30.70.2740:FF:000001">
    <property type="entry name" value="D-lactate dehydrogenase mitochondrial"/>
    <property type="match status" value="1"/>
</dbReference>
<comment type="similarity">
    <text evidence="2">Belongs to the FAD-binding oxidoreductase/transferase type 4 family.</text>
</comment>
<feature type="domain" description="FAD-binding PCMH-type" evidence="6">
    <location>
        <begin position="44"/>
        <end position="223"/>
    </location>
</feature>
<evidence type="ECO:0000256" key="1">
    <source>
        <dbReference type="ARBA" id="ARBA00001974"/>
    </source>
</evidence>
<keyword evidence="8" id="KW-1185">Reference proteome</keyword>
<evidence type="ECO:0000313" key="8">
    <source>
        <dbReference type="Proteomes" id="UP000251800"/>
    </source>
</evidence>
<dbReference type="Gene3D" id="3.30.43.10">
    <property type="entry name" value="Uridine Diphospho-n-acetylenolpyruvylglucosamine Reductase, domain 2"/>
    <property type="match status" value="1"/>
</dbReference>
<dbReference type="SUPFAM" id="SSF55103">
    <property type="entry name" value="FAD-linked oxidases, C-terminal domain"/>
    <property type="match status" value="1"/>
</dbReference>
<comment type="cofactor">
    <cofactor evidence="1">
        <name>FAD</name>
        <dbReference type="ChEBI" id="CHEBI:57692"/>
    </cofactor>
</comment>
<dbReference type="Gene3D" id="3.30.70.2740">
    <property type="match status" value="1"/>
</dbReference>
<dbReference type="InterPro" id="IPR016164">
    <property type="entry name" value="FAD-linked_Oxase-like_C"/>
</dbReference>
<comment type="caution">
    <text evidence="7">The sequence shown here is derived from an EMBL/GenBank/DDBJ whole genome shotgun (WGS) entry which is preliminary data.</text>
</comment>
<dbReference type="EMBL" id="QEQK01000005">
    <property type="protein sequence ID" value="PWN56549.1"/>
    <property type="molecule type" value="Genomic_DNA"/>
</dbReference>
<keyword evidence="4" id="KW-0274">FAD</keyword>
<dbReference type="RefSeq" id="WP_109719743.1">
    <property type="nucleotide sequence ID" value="NZ_QEQK01000005.1"/>
</dbReference>
<keyword evidence="3" id="KW-0285">Flavoprotein</keyword>
<evidence type="ECO:0000256" key="3">
    <source>
        <dbReference type="ARBA" id="ARBA00022630"/>
    </source>
</evidence>
<proteinExistence type="inferred from homology"/>
<evidence type="ECO:0000259" key="6">
    <source>
        <dbReference type="PROSITE" id="PS51387"/>
    </source>
</evidence>
<evidence type="ECO:0000256" key="5">
    <source>
        <dbReference type="ARBA" id="ARBA00023002"/>
    </source>
</evidence>
<dbReference type="PANTHER" id="PTHR42934:SF2">
    <property type="entry name" value="GLYCOLATE OXIDASE SUBUNIT GLCD"/>
    <property type="match status" value="1"/>
</dbReference>
<dbReference type="AlphaFoldDB" id="A0A363UM98"/>
<dbReference type="Pfam" id="PF02913">
    <property type="entry name" value="FAD-oxidase_C"/>
    <property type="match status" value="1"/>
</dbReference>
<dbReference type="Proteomes" id="UP000251800">
    <property type="component" value="Unassembled WGS sequence"/>
</dbReference>
<accession>A0A363UM98</accession>
<evidence type="ECO:0000313" key="7">
    <source>
        <dbReference type="EMBL" id="PWN56549.1"/>
    </source>
</evidence>
<protein>
    <submittedName>
        <fullName evidence="7">FAD-binding oxidoreductase</fullName>
    </submittedName>
</protein>
<dbReference type="GO" id="GO:0071949">
    <property type="term" value="F:FAD binding"/>
    <property type="evidence" value="ECO:0007669"/>
    <property type="project" value="InterPro"/>
</dbReference>
<dbReference type="InterPro" id="IPR016167">
    <property type="entry name" value="FAD-bd_PCMH_sub1"/>
</dbReference>
<dbReference type="InterPro" id="IPR016169">
    <property type="entry name" value="FAD-bd_PCMH_sub2"/>
</dbReference>
<dbReference type="InterPro" id="IPR036318">
    <property type="entry name" value="FAD-bd_PCMH-like_sf"/>
</dbReference>
<evidence type="ECO:0000256" key="2">
    <source>
        <dbReference type="ARBA" id="ARBA00008000"/>
    </source>
</evidence>
<dbReference type="GO" id="GO:0016491">
    <property type="term" value="F:oxidoreductase activity"/>
    <property type="evidence" value="ECO:0007669"/>
    <property type="project" value="UniProtKB-KW"/>
</dbReference>
<reference evidence="7 8" key="1">
    <citation type="submission" date="2018-05" db="EMBL/GenBank/DDBJ databases">
        <title>Abyssibacter profundi OUC007T gen. nov., sp. nov, a marine bacterium isolated from seawater of the Mariana Trench.</title>
        <authorList>
            <person name="Zhou S."/>
        </authorList>
    </citation>
    <scope>NUCLEOTIDE SEQUENCE [LARGE SCALE GENOMIC DNA]</scope>
    <source>
        <strain evidence="7 8">OUC007</strain>
    </source>
</reference>
<dbReference type="OrthoDB" id="9811557at2"/>
<dbReference type="SUPFAM" id="SSF56176">
    <property type="entry name" value="FAD-binding/transporter-associated domain-like"/>
    <property type="match status" value="1"/>
</dbReference>
<dbReference type="FunFam" id="1.10.45.10:FF:000001">
    <property type="entry name" value="D-lactate dehydrogenase mitochondrial"/>
    <property type="match status" value="1"/>
</dbReference>
<gene>
    <name evidence="7" type="ORF">DEH80_06890</name>
</gene>
<organism evidence="7 8">
    <name type="scientific">Abyssibacter profundi</name>
    <dbReference type="NCBI Taxonomy" id="2182787"/>
    <lineage>
        <taxon>Bacteria</taxon>
        <taxon>Pseudomonadati</taxon>
        <taxon>Pseudomonadota</taxon>
        <taxon>Gammaproteobacteria</taxon>
        <taxon>Chromatiales</taxon>
        <taxon>Oceanococcaceae</taxon>
        <taxon>Abyssibacter</taxon>
    </lineage>
</organism>
<evidence type="ECO:0000256" key="4">
    <source>
        <dbReference type="ARBA" id="ARBA00022827"/>
    </source>
</evidence>
<sequence>MPNDATQAPLSEAFLNTCGAALPADRFLTDPADCLPYGSDNSRRTMLPQAVAIPTSESEVQAIVRACADHQVPLTTRGRATNTVGGTVPVQQGLILSMERMNRLLRMAADDRYAEVEPGMLNADLQKIAGEHGFFWPPDPTSAAYCSIGGNLGCNASGPRAVKYGTCRENTLGITAVDGQGRLLKTGVYTTKGVVGYDLTRLLVGSEGTLGIITSAVLKLTPVPAAKATVRAIYDGIEPAARAIARIMAQPETPCALEFIDRNAIAAIRAGARGTQVDLPDNAGAMLMIEVDGSPHALQAAIDAVSEAASGDGLVELRQATGAEEIAALWATRKALSPALRHIASKKINEDVVVPVSRLPELISGLDELSAQHNVHIVNFGHAGNGNMHTNLLGEPEDMDRMHRCLDDVFDLVLRLDGTLSGEHGVGIEKRPFIEREIPAASLDVMYEMKRVFDPKGILNPGKMLPDRTA</sequence>
<dbReference type="InterPro" id="IPR004113">
    <property type="entry name" value="FAD-bd_oxidored_4_C"/>
</dbReference>
<dbReference type="InterPro" id="IPR006094">
    <property type="entry name" value="Oxid_FAD_bind_N"/>
</dbReference>